<name>A0A5J4X7V9_9EUKA</name>
<protein>
    <recommendedName>
        <fullName evidence="3">RNase H type-1 domain-containing protein</fullName>
    </recommendedName>
</protein>
<dbReference type="PANTHER" id="PTHR33050">
    <property type="entry name" value="REVERSE TRANSCRIPTASE DOMAIN-CONTAINING PROTEIN"/>
    <property type="match status" value="1"/>
</dbReference>
<dbReference type="Proteomes" id="UP000324800">
    <property type="component" value="Unassembled WGS sequence"/>
</dbReference>
<dbReference type="OrthoDB" id="2897838at2759"/>
<organism evidence="1 2">
    <name type="scientific">Streblomastix strix</name>
    <dbReference type="NCBI Taxonomy" id="222440"/>
    <lineage>
        <taxon>Eukaryota</taxon>
        <taxon>Metamonada</taxon>
        <taxon>Preaxostyla</taxon>
        <taxon>Oxymonadida</taxon>
        <taxon>Streblomastigidae</taxon>
        <taxon>Streblomastix</taxon>
    </lineage>
</organism>
<sequence length="337" mass="38818">MKLLFIFLNQAKGPQGWNGLGLITPKLRIYLSWQPSKVRENKQQTFEVIPYQVLIVTEASRRGWGATLQLNNNEIEFKSCGIWKKSSVLKSSNQRGLTDVLCAICRFEKHLKQEQIHQVHLQMDNTTTSYNINRANSSRTLSHITDTILRTMKQFKIQIKSTHIPGIFNKIADSLSRLNRAGDYNLSGKTASRACKWMKFRPTIDIFESSRNRPTKEYCIIIQDRQAEARNAFSISWAREQPIIHPLIALIGRCPKRVQHERIQALIITPKWQGQYWWPLLQQMTVSSVNQGHADQILKNGTIANKRAWALLLGELLTSLISGRKEEKNEKACQKKQ</sequence>
<accession>A0A5J4X7V9</accession>
<comment type="caution">
    <text evidence="1">The sequence shown here is derived from an EMBL/GenBank/DDBJ whole genome shotgun (WGS) entry which is preliminary data.</text>
</comment>
<evidence type="ECO:0000313" key="2">
    <source>
        <dbReference type="Proteomes" id="UP000324800"/>
    </source>
</evidence>
<dbReference type="CDD" id="cd09275">
    <property type="entry name" value="RNase_HI_RT_DIRS1"/>
    <property type="match status" value="1"/>
</dbReference>
<evidence type="ECO:0008006" key="3">
    <source>
        <dbReference type="Google" id="ProtNLM"/>
    </source>
</evidence>
<proteinExistence type="predicted"/>
<evidence type="ECO:0000313" key="1">
    <source>
        <dbReference type="EMBL" id="KAA6403321.1"/>
    </source>
</evidence>
<dbReference type="Gene3D" id="3.30.420.10">
    <property type="entry name" value="Ribonuclease H-like superfamily/Ribonuclease H"/>
    <property type="match status" value="1"/>
</dbReference>
<reference evidence="1 2" key="1">
    <citation type="submission" date="2019-03" db="EMBL/GenBank/DDBJ databases">
        <title>Single cell metagenomics reveals metabolic interactions within the superorganism composed of flagellate Streblomastix strix and complex community of Bacteroidetes bacteria on its surface.</title>
        <authorList>
            <person name="Treitli S.C."/>
            <person name="Kolisko M."/>
            <person name="Husnik F."/>
            <person name="Keeling P."/>
            <person name="Hampl V."/>
        </authorList>
    </citation>
    <scope>NUCLEOTIDE SEQUENCE [LARGE SCALE GENOMIC DNA]</scope>
    <source>
        <strain evidence="1">ST1C</strain>
    </source>
</reference>
<dbReference type="GO" id="GO:0003676">
    <property type="term" value="F:nucleic acid binding"/>
    <property type="evidence" value="ECO:0007669"/>
    <property type="project" value="InterPro"/>
</dbReference>
<dbReference type="EMBL" id="SNRW01000113">
    <property type="protein sequence ID" value="KAA6403321.1"/>
    <property type="molecule type" value="Genomic_DNA"/>
</dbReference>
<dbReference type="InterPro" id="IPR036397">
    <property type="entry name" value="RNaseH_sf"/>
</dbReference>
<dbReference type="InterPro" id="IPR052055">
    <property type="entry name" value="Hepadnavirus_pol/RT"/>
</dbReference>
<gene>
    <name evidence="1" type="ORF">EZS28_001150</name>
</gene>
<dbReference type="PANTHER" id="PTHR33050:SF7">
    <property type="entry name" value="RIBONUCLEASE H"/>
    <property type="match status" value="1"/>
</dbReference>
<dbReference type="AlphaFoldDB" id="A0A5J4X7V9"/>